<keyword evidence="1" id="KW-0175">Coiled coil</keyword>
<name>A0ABS7E133_9GAMM</name>
<comment type="caution">
    <text evidence="2">The sequence shown here is derived from an EMBL/GenBank/DDBJ whole genome shotgun (WGS) entry which is preliminary data.</text>
</comment>
<dbReference type="RefSeq" id="WP_220108951.1">
    <property type="nucleotide sequence ID" value="NZ_JAHZST010000003.1"/>
</dbReference>
<dbReference type="Proteomes" id="UP001195963">
    <property type="component" value="Unassembled WGS sequence"/>
</dbReference>
<accession>A0ABS7E133</accession>
<dbReference type="EMBL" id="JAHZST010000003">
    <property type="protein sequence ID" value="MBW8183334.1"/>
    <property type="molecule type" value="Genomic_DNA"/>
</dbReference>
<protein>
    <submittedName>
        <fullName evidence="2">Uncharacterized protein</fullName>
    </submittedName>
</protein>
<organism evidence="2 3">
    <name type="scientific">Shewanella nanhaiensis</name>
    <dbReference type="NCBI Taxonomy" id="2864872"/>
    <lineage>
        <taxon>Bacteria</taxon>
        <taxon>Pseudomonadati</taxon>
        <taxon>Pseudomonadota</taxon>
        <taxon>Gammaproteobacteria</taxon>
        <taxon>Alteromonadales</taxon>
        <taxon>Shewanellaceae</taxon>
        <taxon>Shewanella</taxon>
    </lineage>
</organism>
<keyword evidence="3" id="KW-1185">Reference proteome</keyword>
<evidence type="ECO:0000313" key="2">
    <source>
        <dbReference type="EMBL" id="MBW8183334.1"/>
    </source>
</evidence>
<gene>
    <name evidence="2" type="ORF">K0625_06620</name>
</gene>
<feature type="coiled-coil region" evidence="1">
    <location>
        <begin position="52"/>
        <end position="114"/>
    </location>
</feature>
<sequence>MIKKIGVAFTLLLISSLSVDEIYKSSSNTTTYSVSIGIHSAYAGSNDWDDEDDDWEEDYDDWEEDYNDYLDEWDQEIDRYQVVGQKLNWDEYELEEWLEELKDAEEGLEREEEEPDTDNGIDAQERCEIAATDNKRVCRNVANALAANTALLCTGFVNPGSIAVCEIINGLAWDDALSACDTAAEAAKAKCD</sequence>
<reference evidence="2 3" key="1">
    <citation type="submission" date="2021-07" db="EMBL/GenBank/DDBJ databases">
        <title>Shewanella sp. nov, isolated from SCS.</title>
        <authorList>
            <person name="Cao W.R."/>
        </authorList>
    </citation>
    <scope>NUCLEOTIDE SEQUENCE [LARGE SCALE GENOMIC DNA]</scope>
    <source>
        <strain evidence="2 3">NR704-98</strain>
    </source>
</reference>
<evidence type="ECO:0000256" key="1">
    <source>
        <dbReference type="SAM" id="Coils"/>
    </source>
</evidence>
<evidence type="ECO:0000313" key="3">
    <source>
        <dbReference type="Proteomes" id="UP001195963"/>
    </source>
</evidence>
<proteinExistence type="predicted"/>